<name>A0A1H6BPD1_9RHOB</name>
<evidence type="ECO:0000256" key="6">
    <source>
        <dbReference type="ARBA" id="ARBA00022960"/>
    </source>
</evidence>
<comment type="pathway">
    <text evidence="1 9">Cell wall biogenesis; peptidoglycan biosynthesis.</text>
</comment>
<dbReference type="Proteomes" id="UP000236752">
    <property type="component" value="Unassembled WGS sequence"/>
</dbReference>
<dbReference type="FunFam" id="2.40.440.10:FF:000002">
    <property type="entry name" value="L,D-transpeptidase ErfK/SrfK"/>
    <property type="match status" value="1"/>
</dbReference>
<dbReference type="PROSITE" id="PS52029">
    <property type="entry name" value="LD_TPASE"/>
    <property type="match status" value="1"/>
</dbReference>
<keyword evidence="7 9" id="KW-0573">Peptidoglycan synthesis</keyword>
<dbReference type="GO" id="GO:0005576">
    <property type="term" value="C:extracellular region"/>
    <property type="evidence" value="ECO:0007669"/>
    <property type="project" value="TreeGrafter"/>
</dbReference>
<dbReference type="GO" id="GO:0071555">
    <property type="term" value="P:cell wall organization"/>
    <property type="evidence" value="ECO:0007669"/>
    <property type="project" value="UniProtKB-UniRule"/>
</dbReference>
<keyword evidence="11" id="KW-0449">Lipoprotein</keyword>
<feature type="active site" description="Proton donor/acceptor" evidence="9">
    <location>
        <position position="151"/>
    </location>
</feature>
<dbReference type="OrthoDB" id="9795305at2"/>
<dbReference type="UniPathway" id="UPA00219"/>
<dbReference type="InterPro" id="IPR050979">
    <property type="entry name" value="LD-transpeptidase"/>
</dbReference>
<dbReference type="PANTHER" id="PTHR30582:SF24">
    <property type="entry name" value="L,D-TRANSPEPTIDASE ERFK_SRFK-RELATED"/>
    <property type="match status" value="1"/>
</dbReference>
<keyword evidence="3" id="KW-0328">Glycosyltransferase</keyword>
<evidence type="ECO:0000313" key="12">
    <source>
        <dbReference type="Proteomes" id="UP000236752"/>
    </source>
</evidence>
<evidence type="ECO:0000256" key="2">
    <source>
        <dbReference type="ARBA" id="ARBA00005992"/>
    </source>
</evidence>
<evidence type="ECO:0000256" key="9">
    <source>
        <dbReference type="PROSITE-ProRule" id="PRU01373"/>
    </source>
</evidence>
<dbReference type="EMBL" id="FNUZ01000008">
    <property type="protein sequence ID" value="SEG62540.1"/>
    <property type="molecule type" value="Genomic_DNA"/>
</dbReference>
<sequence length="191" mass="21411">MNLTRQNRRQILRLGLGAVATAVVHSGDAAFAETRKLPRDHGESTMTIVPYKTSERPGTIIISNKERVLWRVLGQGKAEQYRVSIGRPGFEWTGTTVVQRKAEWPAWRPPSDMRKRDPSLPDYVPPGPYNPLGARALYLYANGRDTLYRIHGTNSSGSIGSYETSGCFRLTNKDVMDLYRKVGNGTKVIVY</sequence>
<evidence type="ECO:0000256" key="5">
    <source>
        <dbReference type="ARBA" id="ARBA00022801"/>
    </source>
</evidence>
<evidence type="ECO:0000256" key="4">
    <source>
        <dbReference type="ARBA" id="ARBA00022679"/>
    </source>
</evidence>
<dbReference type="InterPro" id="IPR005490">
    <property type="entry name" value="LD_TPept_cat_dom"/>
</dbReference>
<dbReference type="Gene3D" id="2.40.440.10">
    <property type="entry name" value="L,D-transpeptidase catalytic domain-like"/>
    <property type="match status" value="1"/>
</dbReference>
<dbReference type="RefSeq" id="WP_103911835.1">
    <property type="nucleotide sequence ID" value="NZ_FNUZ01000008.1"/>
</dbReference>
<organism evidence="11 12">
    <name type="scientific">Thalassococcus halodurans</name>
    <dbReference type="NCBI Taxonomy" id="373675"/>
    <lineage>
        <taxon>Bacteria</taxon>
        <taxon>Pseudomonadati</taxon>
        <taxon>Pseudomonadota</taxon>
        <taxon>Alphaproteobacteria</taxon>
        <taxon>Rhodobacterales</taxon>
        <taxon>Roseobacteraceae</taxon>
        <taxon>Thalassococcus</taxon>
    </lineage>
</organism>
<keyword evidence="12" id="KW-1185">Reference proteome</keyword>
<feature type="active site" description="Nucleophile" evidence="9">
    <location>
        <position position="167"/>
    </location>
</feature>
<dbReference type="SUPFAM" id="SSF141523">
    <property type="entry name" value="L,D-transpeptidase catalytic domain-like"/>
    <property type="match status" value="1"/>
</dbReference>
<gene>
    <name evidence="11" type="ORF">SAMN04488045_3679</name>
</gene>
<proteinExistence type="inferred from homology"/>
<feature type="domain" description="L,D-TPase catalytic" evidence="10">
    <location>
        <begin position="58"/>
        <end position="191"/>
    </location>
</feature>
<dbReference type="InterPro" id="IPR038063">
    <property type="entry name" value="Transpep_catalytic_dom"/>
</dbReference>
<evidence type="ECO:0000256" key="7">
    <source>
        <dbReference type="ARBA" id="ARBA00022984"/>
    </source>
</evidence>
<dbReference type="GO" id="GO:0016757">
    <property type="term" value="F:glycosyltransferase activity"/>
    <property type="evidence" value="ECO:0007669"/>
    <property type="project" value="UniProtKB-KW"/>
</dbReference>
<accession>A0A1H6BPD1</accession>
<dbReference type="AlphaFoldDB" id="A0A1H6BPD1"/>
<evidence type="ECO:0000256" key="3">
    <source>
        <dbReference type="ARBA" id="ARBA00022676"/>
    </source>
</evidence>
<comment type="similarity">
    <text evidence="2">Belongs to the YkuD family.</text>
</comment>
<protein>
    <submittedName>
        <fullName evidence="11">Lipoprotein-anchoring transpeptidase ErfK/SrfK</fullName>
    </submittedName>
</protein>
<dbReference type="GO" id="GO:0008360">
    <property type="term" value="P:regulation of cell shape"/>
    <property type="evidence" value="ECO:0007669"/>
    <property type="project" value="UniProtKB-UniRule"/>
</dbReference>
<dbReference type="InterPro" id="IPR006311">
    <property type="entry name" value="TAT_signal"/>
</dbReference>
<dbReference type="CDD" id="cd16913">
    <property type="entry name" value="YkuD_like"/>
    <property type="match status" value="1"/>
</dbReference>
<evidence type="ECO:0000256" key="8">
    <source>
        <dbReference type="ARBA" id="ARBA00023316"/>
    </source>
</evidence>
<dbReference type="Pfam" id="PF03734">
    <property type="entry name" value="YkuD"/>
    <property type="match status" value="1"/>
</dbReference>
<dbReference type="PROSITE" id="PS51318">
    <property type="entry name" value="TAT"/>
    <property type="match status" value="1"/>
</dbReference>
<dbReference type="PANTHER" id="PTHR30582">
    <property type="entry name" value="L,D-TRANSPEPTIDASE"/>
    <property type="match status" value="1"/>
</dbReference>
<evidence type="ECO:0000259" key="10">
    <source>
        <dbReference type="PROSITE" id="PS52029"/>
    </source>
</evidence>
<keyword evidence="8 9" id="KW-0961">Cell wall biogenesis/degradation</keyword>
<reference evidence="11 12" key="1">
    <citation type="submission" date="2016-10" db="EMBL/GenBank/DDBJ databases">
        <authorList>
            <person name="de Groot N.N."/>
        </authorList>
    </citation>
    <scope>NUCLEOTIDE SEQUENCE [LARGE SCALE GENOMIC DNA]</scope>
    <source>
        <strain evidence="11 12">DSM 26915</strain>
    </source>
</reference>
<dbReference type="GO" id="GO:0071972">
    <property type="term" value="F:peptidoglycan L,D-transpeptidase activity"/>
    <property type="evidence" value="ECO:0007669"/>
    <property type="project" value="TreeGrafter"/>
</dbReference>
<keyword evidence="6 9" id="KW-0133">Cell shape</keyword>
<keyword evidence="5" id="KW-0378">Hydrolase</keyword>
<dbReference type="GO" id="GO:0018104">
    <property type="term" value="P:peptidoglycan-protein cross-linking"/>
    <property type="evidence" value="ECO:0007669"/>
    <property type="project" value="TreeGrafter"/>
</dbReference>
<keyword evidence="4" id="KW-0808">Transferase</keyword>
<evidence type="ECO:0000256" key="1">
    <source>
        <dbReference type="ARBA" id="ARBA00004752"/>
    </source>
</evidence>
<evidence type="ECO:0000313" key="11">
    <source>
        <dbReference type="EMBL" id="SEG62540.1"/>
    </source>
</evidence>